<reference evidence="1" key="1">
    <citation type="journal article" date="2020" name="Stud. Mycol.">
        <title>101 Dothideomycetes genomes: a test case for predicting lifestyles and emergence of pathogens.</title>
        <authorList>
            <person name="Haridas S."/>
            <person name="Albert R."/>
            <person name="Binder M."/>
            <person name="Bloem J."/>
            <person name="Labutti K."/>
            <person name="Salamov A."/>
            <person name="Andreopoulos B."/>
            <person name="Baker S."/>
            <person name="Barry K."/>
            <person name="Bills G."/>
            <person name="Bluhm B."/>
            <person name="Cannon C."/>
            <person name="Castanera R."/>
            <person name="Culley D."/>
            <person name="Daum C."/>
            <person name="Ezra D."/>
            <person name="Gonzalez J."/>
            <person name="Henrissat B."/>
            <person name="Kuo A."/>
            <person name="Liang C."/>
            <person name="Lipzen A."/>
            <person name="Lutzoni F."/>
            <person name="Magnuson J."/>
            <person name="Mondo S."/>
            <person name="Nolan M."/>
            <person name="Ohm R."/>
            <person name="Pangilinan J."/>
            <person name="Park H.-J."/>
            <person name="Ramirez L."/>
            <person name="Alfaro M."/>
            <person name="Sun H."/>
            <person name="Tritt A."/>
            <person name="Yoshinaga Y."/>
            <person name="Zwiers L.-H."/>
            <person name="Turgeon B."/>
            <person name="Goodwin S."/>
            <person name="Spatafora J."/>
            <person name="Crous P."/>
            <person name="Grigoriev I."/>
        </authorList>
    </citation>
    <scope>NUCLEOTIDE SEQUENCE</scope>
    <source>
        <strain evidence="1">CBS 473.64</strain>
    </source>
</reference>
<evidence type="ECO:0000313" key="2">
    <source>
        <dbReference type="Proteomes" id="UP000799753"/>
    </source>
</evidence>
<sequence length="346" mass="37301">MSADPDSPSLHTHASVAPPRYDSLPVPHPIFPLITASRPQPIMPCPPRVPTMLLSADELTHAVLEPRSEALRIQERILSIAEVALDSWSSMANFINGNVMLEPRSEALQLERQVLSILNRLNTKNFPCQAKPAMLGSAEKDPSSDSNRADAGTSSIAAHPIRGAVAEHGLPDWLPDWVPHAVPNATTHAAPSVSCPEDVLHCMDMLGSEVGGPWHEFADSTTIRLLQLEKDVAGLMNREKGVKNAILERLGLRNKSKMLRAKRDGGTYVSRHLCVSSLTIIALSHRDVAMLPHPSTVLHGAASAFDPSGNLLQTVVLATNANRNTAESGDIIERNIIGPTAHLSAQ</sequence>
<protein>
    <submittedName>
        <fullName evidence="1">Uncharacterized protein</fullName>
    </submittedName>
</protein>
<dbReference type="Proteomes" id="UP000799753">
    <property type="component" value="Unassembled WGS sequence"/>
</dbReference>
<dbReference type="EMBL" id="MU006794">
    <property type="protein sequence ID" value="KAF2637151.1"/>
    <property type="molecule type" value="Genomic_DNA"/>
</dbReference>
<gene>
    <name evidence="1" type="ORF">P280DRAFT_530832</name>
</gene>
<keyword evidence="2" id="KW-1185">Reference proteome</keyword>
<dbReference type="AlphaFoldDB" id="A0A6A6RRA5"/>
<organism evidence="1 2">
    <name type="scientific">Massarina eburnea CBS 473.64</name>
    <dbReference type="NCBI Taxonomy" id="1395130"/>
    <lineage>
        <taxon>Eukaryota</taxon>
        <taxon>Fungi</taxon>
        <taxon>Dikarya</taxon>
        <taxon>Ascomycota</taxon>
        <taxon>Pezizomycotina</taxon>
        <taxon>Dothideomycetes</taxon>
        <taxon>Pleosporomycetidae</taxon>
        <taxon>Pleosporales</taxon>
        <taxon>Massarineae</taxon>
        <taxon>Massarinaceae</taxon>
        <taxon>Massarina</taxon>
    </lineage>
</organism>
<proteinExistence type="predicted"/>
<evidence type="ECO:0000313" key="1">
    <source>
        <dbReference type="EMBL" id="KAF2637151.1"/>
    </source>
</evidence>
<name>A0A6A6RRA5_9PLEO</name>
<accession>A0A6A6RRA5</accession>